<dbReference type="PANTHER" id="PTHR15696">
    <property type="entry name" value="SMG-7 SUPPRESSOR WITH MORPHOLOGICAL EFFECT ON GENITALIA PROTEIN 7"/>
    <property type="match status" value="1"/>
</dbReference>
<feature type="region of interest" description="Disordered" evidence="6">
    <location>
        <begin position="422"/>
        <end position="444"/>
    </location>
</feature>
<dbReference type="EMBL" id="JARGDH010000004">
    <property type="protein sequence ID" value="KAL0270450.1"/>
    <property type="molecule type" value="Genomic_DNA"/>
</dbReference>
<feature type="compositionally biased region" description="Polar residues" evidence="6">
    <location>
        <begin position="531"/>
        <end position="541"/>
    </location>
</feature>
<dbReference type="InterPro" id="IPR002716">
    <property type="entry name" value="PIN_dom"/>
</dbReference>
<evidence type="ECO:0000256" key="3">
    <source>
        <dbReference type="ARBA" id="ARBA00022490"/>
    </source>
</evidence>
<dbReference type="GO" id="GO:0000184">
    <property type="term" value="P:nuclear-transcribed mRNA catabolic process, nonsense-mediated decay"/>
    <property type="evidence" value="ECO:0007669"/>
    <property type="project" value="UniProtKB-KW"/>
</dbReference>
<sequence length="1081" mass="123956">MKKSYNPISDGNNEKNELTRRIYRSLSEVVRQLDDIRGRSKTISDLFLPCLATLIIKLHDLCYKLILTDPLGYGKKGEELLWKKGYHDVFTTAKRLKKNDKWSPQEAGFVQGLLISGVGHYQHLLFKLQSDYKVNIQGLIDFPISISDLGLSKAKNTQQKPPDKNLEEWAKDSCHRCLIYLGDLNRYLLDIFPLWDSGAAERYYLQAANLNVNCGRPFNQLGTLAGTKNYNLDAVYYYMRCIIRPESFEGAEANLRKTLDKNFEFVQVEPVLPSPVPSIQKLISKFLLIFDILYLEKSVDYNVQDLNQEMLLELDFCFGKEIENSFELDINELELSNITPFNDRIHIHPSSLNADMILKIIVLTLVCIEKLRKKDSENTSVAVAMSLEIFSLLLQKTITRFQKFYTDLGLVEKCDQETQKSEIIMNDNQPKAGRTDKYRKKKKYDGVISDKTSNGYSNAQGGKKCMKYSEKKRDKNNHLHETTCNNSDVSDLNVNDADILKDKGKKKSRLKTRRRVRAGSLGDSELSDSDITLNDSSSENEFPSGDSESEEVVSSDSEGLDETLLIINQKIKEKKLKENQKNCELNGVVKNSIIINDTKELKNGNIGNVKYVDKDVSKFNILEQNGWKVTSDKDKTKSLFTIVNGVEEHGKLNENSGGDYTHEEKSKSVYPHIESVNFSKLSLKENEQGDFSTKETTDVSAELNTKKLDLKELFNFLSQQDILKPVKILFDWLMCNPEVLKTSVKNNKTLLTKIVTLLNLIKYENDLILRDMRNHKNSESNIPLSEDIITRGLSMLRESQEKLDWDFHKTNTLSAREELLLRLLRLVEFGHFLVKQEETGIVYDKVNHLFFIAGQNGVTNSLGLVNEKEMNNSSMRKGQLMKNMGQLWLKAEVRDLESRVRKRAGNFSPYLVIDCEALIEHIVLVKQLVGSRQFIVIIPTVVLSHLDECKRDSGRARETIRWLESQFQHGNRSLRAQKSQEKFSLPLIKYPKKKDKEAWNFFQIVECCHYFSKQSEFQNCHSSLLVTLLTGQKDIAFASDNRKDDFGKEYSPIGVAKNFGINLEHIEAFHTKWKLSTKSHG</sequence>
<dbReference type="CDD" id="cd09884">
    <property type="entry name" value="PIN_Smg5-like"/>
    <property type="match status" value="1"/>
</dbReference>
<dbReference type="InterPro" id="IPR019458">
    <property type="entry name" value="Est1-like_N"/>
</dbReference>
<keyword evidence="4" id="KW-0866">Nonsense-mediated mRNA decay</keyword>
<dbReference type="Gene3D" id="3.40.50.1010">
    <property type="entry name" value="5'-nuclease"/>
    <property type="match status" value="1"/>
</dbReference>
<evidence type="ECO:0000256" key="1">
    <source>
        <dbReference type="ARBA" id="ARBA00004123"/>
    </source>
</evidence>
<dbReference type="AlphaFoldDB" id="A0AAW2HKV8"/>
<dbReference type="InterPro" id="IPR011990">
    <property type="entry name" value="TPR-like_helical_dom_sf"/>
</dbReference>
<protein>
    <recommendedName>
        <fullName evidence="11">Protein SMG5</fullName>
    </recommendedName>
</protein>
<evidence type="ECO:0000259" key="8">
    <source>
        <dbReference type="Pfam" id="PF10374"/>
    </source>
</evidence>
<comment type="subcellular location">
    <subcellularLocation>
        <location evidence="2">Cytoplasm</location>
    </subcellularLocation>
    <subcellularLocation>
        <location evidence="1">Nucleus</location>
    </subcellularLocation>
</comment>
<feature type="domain" description="DNA/RNA-binding" evidence="7">
    <location>
        <begin position="200"/>
        <end position="403"/>
    </location>
</feature>
<proteinExistence type="predicted"/>
<organism evidence="10">
    <name type="scientific">Menopon gallinae</name>
    <name type="common">poultry shaft louse</name>
    <dbReference type="NCBI Taxonomy" id="328185"/>
    <lineage>
        <taxon>Eukaryota</taxon>
        <taxon>Metazoa</taxon>
        <taxon>Ecdysozoa</taxon>
        <taxon>Arthropoda</taxon>
        <taxon>Hexapoda</taxon>
        <taxon>Insecta</taxon>
        <taxon>Pterygota</taxon>
        <taxon>Neoptera</taxon>
        <taxon>Paraneoptera</taxon>
        <taxon>Psocodea</taxon>
        <taxon>Troctomorpha</taxon>
        <taxon>Phthiraptera</taxon>
        <taxon>Amblycera</taxon>
        <taxon>Menoponidae</taxon>
        <taxon>Menopon</taxon>
    </lineage>
</organism>
<keyword evidence="5" id="KW-0539">Nucleus</keyword>
<evidence type="ECO:0000259" key="9">
    <source>
        <dbReference type="Pfam" id="PF13638"/>
    </source>
</evidence>
<dbReference type="InterPro" id="IPR018834">
    <property type="entry name" value="DNA/RNA-bd_Est1-type"/>
</dbReference>
<feature type="compositionally biased region" description="Acidic residues" evidence="6">
    <location>
        <begin position="547"/>
        <end position="557"/>
    </location>
</feature>
<feature type="region of interest" description="Disordered" evidence="6">
    <location>
        <begin position="503"/>
        <end position="557"/>
    </location>
</feature>
<dbReference type="FunFam" id="3.40.50.1010:FF:000033">
    <property type="entry name" value="Blast:Protein SMG5"/>
    <property type="match status" value="1"/>
</dbReference>
<evidence type="ECO:0000256" key="6">
    <source>
        <dbReference type="SAM" id="MobiDB-lite"/>
    </source>
</evidence>
<feature type="domain" description="PIN" evidence="9">
    <location>
        <begin position="911"/>
        <end position="1020"/>
    </location>
</feature>
<evidence type="ECO:0000256" key="2">
    <source>
        <dbReference type="ARBA" id="ARBA00004496"/>
    </source>
</evidence>
<dbReference type="SUPFAM" id="SSF48452">
    <property type="entry name" value="TPR-like"/>
    <property type="match status" value="1"/>
</dbReference>
<dbReference type="Pfam" id="PF13638">
    <property type="entry name" value="PIN_4"/>
    <property type="match status" value="1"/>
</dbReference>
<dbReference type="GO" id="GO:0005697">
    <property type="term" value="C:telomerase holoenzyme complex"/>
    <property type="evidence" value="ECO:0007669"/>
    <property type="project" value="TreeGrafter"/>
</dbReference>
<gene>
    <name evidence="10" type="ORF">PYX00_007862</name>
</gene>
<comment type="caution">
    <text evidence="10">The sequence shown here is derived from an EMBL/GenBank/DDBJ whole genome shotgun (WGS) entry which is preliminary data.</text>
</comment>
<dbReference type="Pfam" id="PF10373">
    <property type="entry name" value="EST1_DNA_bind"/>
    <property type="match status" value="2"/>
</dbReference>
<name>A0AAW2HKV8_9NEOP</name>
<evidence type="ECO:0008006" key="11">
    <source>
        <dbReference type="Google" id="ProtNLM"/>
    </source>
</evidence>
<feature type="domain" description="Telomerase activating protein Est1-like N-terminal" evidence="8">
    <location>
        <begin position="78"/>
        <end position="188"/>
    </location>
</feature>
<dbReference type="GO" id="GO:0042162">
    <property type="term" value="F:telomeric DNA binding"/>
    <property type="evidence" value="ECO:0007669"/>
    <property type="project" value="TreeGrafter"/>
</dbReference>
<evidence type="ECO:0000256" key="4">
    <source>
        <dbReference type="ARBA" id="ARBA00023161"/>
    </source>
</evidence>
<accession>A0AAW2HKV8</accession>
<evidence type="ECO:0000256" key="5">
    <source>
        <dbReference type="ARBA" id="ARBA00023242"/>
    </source>
</evidence>
<dbReference type="GO" id="GO:0070034">
    <property type="term" value="F:telomerase RNA binding"/>
    <property type="evidence" value="ECO:0007669"/>
    <property type="project" value="TreeGrafter"/>
</dbReference>
<dbReference type="Pfam" id="PF10374">
    <property type="entry name" value="EST1"/>
    <property type="match status" value="1"/>
</dbReference>
<feature type="compositionally biased region" description="Basic residues" evidence="6">
    <location>
        <begin position="503"/>
        <end position="517"/>
    </location>
</feature>
<evidence type="ECO:0000259" key="7">
    <source>
        <dbReference type="Pfam" id="PF10373"/>
    </source>
</evidence>
<reference evidence="10" key="1">
    <citation type="journal article" date="2024" name="Gigascience">
        <title>Chromosome-level genome of the poultry shaft louse Menopon gallinae provides insight into the host-switching and adaptive evolution of parasitic lice.</title>
        <authorList>
            <person name="Xu Y."/>
            <person name="Ma L."/>
            <person name="Liu S."/>
            <person name="Liang Y."/>
            <person name="Liu Q."/>
            <person name="He Z."/>
            <person name="Tian L."/>
            <person name="Duan Y."/>
            <person name="Cai W."/>
            <person name="Li H."/>
            <person name="Song F."/>
        </authorList>
    </citation>
    <scope>NUCLEOTIDE SEQUENCE</scope>
    <source>
        <strain evidence="10">Cailab_2023a</strain>
    </source>
</reference>
<dbReference type="InterPro" id="IPR045153">
    <property type="entry name" value="Est1/Ebs1-like"/>
</dbReference>
<dbReference type="PANTHER" id="PTHR15696:SF7">
    <property type="entry name" value="NONSENSE-MEDIATED MRNA DECAY FACTOR"/>
    <property type="match status" value="1"/>
</dbReference>
<evidence type="ECO:0000313" key="10">
    <source>
        <dbReference type="EMBL" id="KAL0270450.1"/>
    </source>
</evidence>
<dbReference type="Gene3D" id="1.25.40.10">
    <property type="entry name" value="Tetratricopeptide repeat domain"/>
    <property type="match status" value="1"/>
</dbReference>
<dbReference type="GO" id="GO:0005737">
    <property type="term" value="C:cytoplasm"/>
    <property type="evidence" value="ECO:0007669"/>
    <property type="project" value="UniProtKB-SubCell"/>
</dbReference>
<feature type="domain" description="DNA/RNA-binding" evidence="7">
    <location>
        <begin position="716"/>
        <end position="799"/>
    </location>
</feature>
<keyword evidence="3" id="KW-0963">Cytoplasm</keyword>